<accession>A0A117L134</accession>
<proteinExistence type="predicted"/>
<gene>
    <name evidence="2" type="ORF">XD54_1949</name>
</gene>
<evidence type="ECO:0000259" key="1">
    <source>
        <dbReference type="PROSITE" id="PS50983"/>
    </source>
</evidence>
<dbReference type="CDD" id="cd01147">
    <property type="entry name" value="HemV-2"/>
    <property type="match status" value="1"/>
</dbReference>
<dbReference type="Gene3D" id="3.40.50.1980">
    <property type="entry name" value="Nitrogenase molybdenum iron protein domain"/>
    <property type="match status" value="2"/>
</dbReference>
<organism evidence="2 3">
    <name type="scientific">Thermococcus sibiricus</name>
    <dbReference type="NCBI Taxonomy" id="172049"/>
    <lineage>
        <taxon>Archaea</taxon>
        <taxon>Methanobacteriati</taxon>
        <taxon>Methanobacteriota</taxon>
        <taxon>Thermococci</taxon>
        <taxon>Thermococcales</taxon>
        <taxon>Thermococcaceae</taxon>
        <taxon>Thermococcus</taxon>
    </lineage>
</organism>
<dbReference type="InterPro" id="IPR002491">
    <property type="entry name" value="ABC_transptr_periplasmic_BD"/>
</dbReference>
<dbReference type="SUPFAM" id="SSF53807">
    <property type="entry name" value="Helical backbone' metal receptor"/>
    <property type="match status" value="1"/>
</dbReference>
<comment type="caution">
    <text evidence="2">The sequence shown here is derived from an EMBL/GenBank/DDBJ whole genome shotgun (WGS) entry which is preliminary data.</text>
</comment>
<dbReference type="PANTHER" id="PTHR30535:SF34">
    <property type="entry name" value="MOLYBDATE-BINDING PROTEIN MOLA"/>
    <property type="match status" value="1"/>
</dbReference>
<reference evidence="3" key="1">
    <citation type="journal article" date="2015" name="MBio">
        <title>Genome-Resolved Metagenomic Analysis Reveals Roles for Candidate Phyla and Other Microbial Community Members in Biogeochemical Transformations in Oil Reservoirs.</title>
        <authorList>
            <person name="Hu P."/>
            <person name="Tom L."/>
            <person name="Singh A."/>
            <person name="Thomas B.C."/>
            <person name="Baker B.J."/>
            <person name="Piceno Y.M."/>
            <person name="Andersen G.L."/>
            <person name="Banfield J.F."/>
        </authorList>
    </citation>
    <scope>NUCLEOTIDE SEQUENCE [LARGE SCALE GENOMIC DNA]</scope>
</reference>
<dbReference type="AlphaFoldDB" id="A0A117L134"/>
<feature type="domain" description="Fe/B12 periplasmic-binding" evidence="1">
    <location>
        <begin position="49"/>
        <end position="319"/>
    </location>
</feature>
<protein>
    <submittedName>
        <fullName evidence="2">Iron ABC transporter ATP-binidng protein</fullName>
    </submittedName>
</protein>
<evidence type="ECO:0000313" key="3">
    <source>
        <dbReference type="Proteomes" id="UP000053911"/>
    </source>
</evidence>
<sequence length="368" mass="40346">MKAKVLIPLIVSLLLVSGCLQSASVKGTETVTVKDLAGRDVEVPGNVKRVVAAGPGALRIVVYLNASDKVVGVEDFERLREYGRPYILAHPELKELPSIGPGGPGKLPNLEALLKLKPDVIFMTYVDAKTAQDIQEKTGIPVVVLSYGELATFEDEELFKSLELAGKILGKEKRAQEVINFIKSLQEDLSKRTENASSPSVYVGGVGYKGTHGIESTIAKYPPFVVLHAKNVADELGEGHKFIDKEKLLEWDPEYIFIDEGGLSIILDDYKKNSEFYESLKAVKNKNVYGILPYNYYATNIGTALADAYFIGKVLYPESFKDVDPIDKANEIYEFLVGKPVYEILAEQFGGFGKIDISSGSIEALSSQ</sequence>
<dbReference type="Pfam" id="PF01497">
    <property type="entry name" value="Peripla_BP_2"/>
    <property type="match status" value="1"/>
</dbReference>
<dbReference type="RefSeq" id="WP_042697855.1">
    <property type="nucleotide sequence ID" value="NZ_LGFD01000067.1"/>
</dbReference>
<dbReference type="Proteomes" id="UP000053911">
    <property type="component" value="Unassembled WGS sequence"/>
</dbReference>
<name>A0A117L134_9EURY</name>
<dbReference type="PROSITE" id="PS51257">
    <property type="entry name" value="PROKAR_LIPOPROTEIN"/>
    <property type="match status" value="1"/>
</dbReference>
<evidence type="ECO:0000313" key="2">
    <source>
        <dbReference type="EMBL" id="KUK16761.1"/>
    </source>
</evidence>
<dbReference type="PATRIC" id="fig|172049.5.peg.186"/>
<dbReference type="InterPro" id="IPR050902">
    <property type="entry name" value="ABC_Transporter_SBP"/>
</dbReference>
<dbReference type="EMBL" id="LGFD01000067">
    <property type="protein sequence ID" value="KUK16761.1"/>
    <property type="molecule type" value="Genomic_DNA"/>
</dbReference>
<dbReference type="PROSITE" id="PS50983">
    <property type="entry name" value="FE_B12_PBP"/>
    <property type="match status" value="1"/>
</dbReference>
<dbReference type="PANTHER" id="PTHR30535">
    <property type="entry name" value="VITAMIN B12-BINDING PROTEIN"/>
    <property type="match status" value="1"/>
</dbReference>